<evidence type="ECO:0000313" key="2">
    <source>
        <dbReference type="Proteomes" id="UP000821845"/>
    </source>
</evidence>
<accession>A0ACB7TP87</accession>
<comment type="caution">
    <text evidence="1">The sequence shown here is derived from an EMBL/GenBank/DDBJ whole genome shotgun (WGS) entry which is preliminary data.</text>
</comment>
<protein>
    <submittedName>
        <fullName evidence="1">Uncharacterized protein</fullName>
    </submittedName>
</protein>
<gene>
    <name evidence="1" type="ORF">HPB50_021731</name>
</gene>
<name>A0ACB7TP87_HYAAI</name>
<organism evidence="1 2">
    <name type="scientific">Hyalomma asiaticum</name>
    <name type="common">Tick</name>
    <dbReference type="NCBI Taxonomy" id="266040"/>
    <lineage>
        <taxon>Eukaryota</taxon>
        <taxon>Metazoa</taxon>
        <taxon>Ecdysozoa</taxon>
        <taxon>Arthropoda</taxon>
        <taxon>Chelicerata</taxon>
        <taxon>Arachnida</taxon>
        <taxon>Acari</taxon>
        <taxon>Parasitiformes</taxon>
        <taxon>Ixodida</taxon>
        <taxon>Ixodoidea</taxon>
        <taxon>Ixodidae</taxon>
        <taxon>Hyalomminae</taxon>
        <taxon>Hyalomma</taxon>
    </lineage>
</organism>
<evidence type="ECO:0000313" key="1">
    <source>
        <dbReference type="EMBL" id="KAH6947839.1"/>
    </source>
</evidence>
<sequence>MRRTEWRRGQTAPAADRCNSPGHARRERRARHCPGTCITVAGCPAHGPATGQDCPCELLPYTPTDSKDAPSLNHTAWNGISELPDTFNVSSGHRHTHSGKQHVCEFAEEMLAGDNPSRCQGRRDSRQSTHSSPFVPWPSASGSTVFCPLPRL</sequence>
<dbReference type="Proteomes" id="UP000821845">
    <property type="component" value="Chromosome 1"/>
</dbReference>
<keyword evidence="2" id="KW-1185">Reference proteome</keyword>
<dbReference type="EMBL" id="CM023481">
    <property type="protein sequence ID" value="KAH6947839.1"/>
    <property type="molecule type" value="Genomic_DNA"/>
</dbReference>
<reference evidence="1" key="1">
    <citation type="submission" date="2020-05" db="EMBL/GenBank/DDBJ databases">
        <title>Large-scale comparative analyses of tick genomes elucidate their genetic diversity and vector capacities.</title>
        <authorList>
            <person name="Jia N."/>
            <person name="Wang J."/>
            <person name="Shi W."/>
            <person name="Du L."/>
            <person name="Sun Y."/>
            <person name="Zhan W."/>
            <person name="Jiang J."/>
            <person name="Wang Q."/>
            <person name="Zhang B."/>
            <person name="Ji P."/>
            <person name="Sakyi L.B."/>
            <person name="Cui X."/>
            <person name="Yuan T."/>
            <person name="Jiang B."/>
            <person name="Yang W."/>
            <person name="Lam T.T.-Y."/>
            <person name="Chang Q."/>
            <person name="Ding S."/>
            <person name="Wang X."/>
            <person name="Zhu J."/>
            <person name="Ruan X."/>
            <person name="Zhao L."/>
            <person name="Wei J."/>
            <person name="Que T."/>
            <person name="Du C."/>
            <person name="Cheng J."/>
            <person name="Dai P."/>
            <person name="Han X."/>
            <person name="Huang E."/>
            <person name="Gao Y."/>
            <person name="Liu J."/>
            <person name="Shao H."/>
            <person name="Ye R."/>
            <person name="Li L."/>
            <person name="Wei W."/>
            <person name="Wang X."/>
            <person name="Wang C."/>
            <person name="Yang T."/>
            <person name="Huo Q."/>
            <person name="Li W."/>
            <person name="Guo W."/>
            <person name="Chen H."/>
            <person name="Zhou L."/>
            <person name="Ni X."/>
            <person name="Tian J."/>
            <person name="Zhou Y."/>
            <person name="Sheng Y."/>
            <person name="Liu T."/>
            <person name="Pan Y."/>
            <person name="Xia L."/>
            <person name="Li J."/>
            <person name="Zhao F."/>
            <person name="Cao W."/>
        </authorList>
    </citation>
    <scope>NUCLEOTIDE SEQUENCE</scope>
    <source>
        <strain evidence="1">Hyas-2018</strain>
    </source>
</reference>
<proteinExistence type="predicted"/>